<dbReference type="NCBIfam" id="NF003791">
    <property type="entry name" value="PRK05379.2-3"/>
    <property type="match status" value="1"/>
</dbReference>
<dbReference type="EC" id="2.7.7.1" evidence="6"/>
<keyword evidence="4 6" id="KW-0378">Hydrolase</keyword>
<dbReference type="PANTHER" id="PTHR21342:SF0">
    <property type="entry name" value="BIFUNCTIONAL NMN ADENYLYLTRANSFERASE_NUDIX HYDROLASE"/>
    <property type="match status" value="1"/>
</dbReference>
<evidence type="ECO:0000256" key="4">
    <source>
        <dbReference type="ARBA" id="ARBA00022801"/>
    </source>
</evidence>
<dbReference type="InterPro" id="IPR004821">
    <property type="entry name" value="Cyt_trans-like"/>
</dbReference>
<dbReference type="NCBIfam" id="NF003786">
    <property type="entry name" value="PRK05379.1-2"/>
    <property type="match status" value="1"/>
</dbReference>
<dbReference type="PANTHER" id="PTHR21342">
    <property type="entry name" value="PHOSPHOPANTETHEINE ADENYLYLTRANSFERASE"/>
    <property type="match status" value="1"/>
</dbReference>
<dbReference type="InterPro" id="IPR014729">
    <property type="entry name" value="Rossmann-like_a/b/a_fold"/>
</dbReference>
<dbReference type="Pfam" id="PF00293">
    <property type="entry name" value="NUDIX"/>
    <property type="match status" value="1"/>
</dbReference>
<evidence type="ECO:0000313" key="6">
    <source>
        <dbReference type="EMBL" id="UXI68665.1"/>
    </source>
</evidence>
<dbReference type="PROSITE" id="PS51462">
    <property type="entry name" value="NUDIX"/>
    <property type="match status" value="1"/>
</dbReference>
<dbReference type="SUPFAM" id="SSF55811">
    <property type="entry name" value="Nudix"/>
    <property type="match status" value="1"/>
</dbReference>
<dbReference type="GO" id="GO:0016787">
    <property type="term" value="F:hydrolase activity"/>
    <property type="evidence" value="ECO:0007669"/>
    <property type="project" value="UniProtKB-KW"/>
</dbReference>
<dbReference type="EMBL" id="CP104694">
    <property type="protein sequence ID" value="UXI68665.1"/>
    <property type="molecule type" value="Genomic_DNA"/>
</dbReference>
<dbReference type="CDD" id="cd18873">
    <property type="entry name" value="NUDIX_NadM_like"/>
    <property type="match status" value="1"/>
</dbReference>
<sequence>MLMRFDYLVFIGRFEPFHNGHHAVVRHALGLAAKVIILVGSAGKPRSTRNPWNANEREVMIRAAVGAEADRLLIRPLSDHLYNETAWISLVQRQVAAAIADDGGAADARVGLVGRDKDASSYYLREFPQWELCNVQHCEVLSATEIRDHLFSADEGGQLLIKANVPPPVAAMLEAFRRTPGYAQLSREFTFLKNYRKAWDSAPYPPTFVTVDAVVVYSGHLLLVRRGAEPGKGLWALPGGFLGQDEHLIDAALRELREETRLKIPAPVLKGSLKAQRVFDHPDRSTRGRTITHAFHFEFASGDLPPVRGSDDADKAGWMPIAEALALEEQFFEDHYHIVQHFLGVA</sequence>
<evidence type="ECO:0000313" key="7">
    <source>
        <dbReference type="Proteomes" id="UP001064632"/>
    </source>
</evidence>
<evidence type="ECO:0000256" key="1">
    <source>
        <dbReference type="ARBA" id="ARBA00001946"/>
    </source>
</evidence>
<dbReference type="NCBIfam" id="TIGR00125">
    <property type="entry name" value="cyt_tran_rel"/>
    <property type="match status" value="1"/>
</dbReference>
<protein>
    <submittedName>
        <fullName evidence="6">Bifunctional nicotinamide-nucleotide adenylyltransferase/Nudix hydroxylase</fullName>
        <ecNumber evidence="6">2.7.7.1</ecNumber>
        <ecNumber evidence="6">3.6.1.-</ecNumber>
    </submittedName>
</protein>
<dbReference type="PROSITE" id="PS00893">
    <property type="entry name" value="NUDIX_BOX"/>
    <property type="match status" value="1"/>
</dbReference>
<evidence type="ECO:0000256" key="2">
    <source>
        <dbReference type="ARBA" id="ARBA00022679"/>
    </source>
</evidence>
<dbReference type="InterPro" id="IPR015797">
    <property type="entry name" value="NUDIX_hydrolase-like_dom_sf"/>
</dbReference>
<proteinExistence type="predicted"/>
<evidence type="ECO:0000259" key="5">
    <source>
        <dbReference type="PROSITE" id="PS51462"/>
    </source>
</evidence>
<organism evidence="6 7">
    <name type="scientific">Tahibacter amnicola</name>
    <dbReference type="NCBI Taxonomy" id="2976241"/>
    <lineage>
        <taxon>Bacteria</taxon>
        <taxon>Pseudomonadati</taxon>
        <taxon>Pseudomonadota</taxon>
        <taxon>Gammaproteobacteria</taxon>
        <taxon>Lysobacterales</taxon>
        <taxon>Rhodanobacteraceae</taxon>
        <taxon>Tahibacter</taxon>
    </lineage>
</organism>
<dbReference type="InterPro" id="IPR000086">
    <property type="entry name" value="NUDIX_hydrolase_dom"/>
</dbReference>
<dbReference type="GO" id="GO:0000309">
    <property type="term" value="F:nicotinamide-nucleotide adenylyltransferase activity"/>
    <property type="evidence" value="ECO:0007669"/>
    <property type="project" value="UniProtKB-EC"/>
</dbReference>
<dbReference type="Gene3D" id="3.40.50.620">
    <property type="entry name" value="HUPs"/>
    <property type="match status" value="1"/>
</dbReference>
<dbReference type="EC" id="3.6.1.-" evidence="6"/>
<keyword evidence="2 6" id="KW-0808">Transferase</keyword>
<dbReference type="SUPFAM" id="SSF52374">
    <property type="entry name" value="Nucleotidylyl transferase"/>
    <property type="match status" value="1"/>
</dbReference>
<feature type="domain" description="Nudix hydrolase" evidence="5">
    <location>
        <begin position="206"/>
        <end position="342"/>
    </location>
</feature>
<dbReference type="InterPro" id="IPR020084">
    <property type="entry name" value="NUDIX_hydrolase_CS"/>
</dbReference>
<keyword evidence="3 6" id="KW-0548">Nucleotidyltransferase</keyword>
<name>A0ABY6BJV2_9GAMM</name>
<comment type="cofactor">
    <cofactor evidence="1">
        <name>Mg(2+)</name>
        <dbReference type="ChEBI" id="CHEBI:18420"/>
    </cofactor>
</comment>
<evidence type="ECO:0000256" key="3">
    <source>
        <dbReference type="ARBA" id="ARBA00022695"/>
    </source>
</evidence>
<dbReference type="Pfam" id="PF01467">
    <property type="entry name" value="CTP_transf_like"/>
    <property type="match status" value="1"/>
</dbReference>
<dbReference type="Proteomes" id="UP001064632">
    <property type="component" value="Chromosome"/>
</dbReference>
<dbReference type="Gene3D" id="3.90.79.10">
    <property type="entry name" value="Nucleoside Triphosphate Pyrophosphohydrolase"/>
    <property type="match status" value="1"/>
</dbReference>
<gene>
    <name evidence="6" type="ORF">N4264_03160</name>
</gene>
<reference evidence="6" key="1">
    <citation type="submission" date="2022-09" db="EMBL/GenBank/DDBJ databases">
        <title>Tahibacter sp. nov., isolated from a fresh water.</title>
        <authorList>
            <person name="Baek J.H."/>
            <person name="Lee J.K."/>
            <person name="Kim J.M."/>
            <person name="Jeon C.O."/>
        </authorList>
    </citation>
    <scope>NUCLEOTIDE SEQUENCE</scope>
    <source>
        <strain evidence="6">W38</strain>
    </source>
</reference>
<dbReference type="NCBIfam" id="NF003788">
    <property type="entry name" value="PRK05379.1-5"/>
    <property type="match status" value="1"/>
</dbReference>
<accession>A0ABY6BJV2</accession>
<keyword evidence="7" id="KW-1185">Reference proteome</keyword>